<accession>A0A220VED1</accession>
<dbReference type="Pfam" id="PF06754">
    <property type="entry name" value="PhnG"/>
    <property type="match status" value="1"/>
</dbReference>
<dbReference type="RefSeq" id="WP_089073633.1">
    <property type="nucleotide sequence ID" value="NZ_CBCSAM010000001.1"/>
</dbReference>
<dbReference type="EMBL" id="CP022355">
    <property type="protein sequence ID" value="ASK78725.1"/>
    <property type="molecule type" value="Genomic_DNA"/>
</dbReference>
<evidence type="ECO:0000313" key="3">
    <source>
        <dbReference type="Proteomes" id="UP000242175"/>
    </source>
</evidence>
<organism evidence="2 3">
    <name type="scientific">Paraphotobacterium marinum</name>
    <dbReference type="NCBI Taxonomy" id="1755811"/>
    <lineage>
        <taxon>Bacteria</taxon>
        <taxon>Pseudomonadati</taxon>
        <taxon>Pseudomonadota</taxon>
        <taxon>Gammaproteobacteria</taxon>
        <taxon>Vibrionales</taxon>
        <taxon>Vibrionaceae</taxon>
        <taxon>Paraphotobacterium</taxon>
    </lineage>
</organism>
<dbReference type="GO" id="GO:0019634">
    <property type="term" value="P:organic phosphonate metabolic process"/>
    <property type="evidence" value="ECO:0007669"/>
    <property type="project" value="InterPro"/>
</dbReference>
<keyword evidence="3" id="KW-1185">Reference proteome</keyword>
<reference evidence="2 3" key="1">
    <citation type="journal article" date="2016" name="Int. J. Syst. Evol. Microbiol.">
        <title>Paraphotobacterium marinum gen. nov., sp. nov., a member of the family Vibrionaceae, isolated from surface seawater.</title>
        <authorList>
            <person name="Huang Z."/>
            <person name="Dong C."/>
            <person name="Shao Z."/>
        </authorList>
    </citation>
    <scope>NUCLEOTIDE SEQUENCE [LARGE SCALE GENOMIC DNA]</scope>
    <source>
        <strain evidence="2 3">NSCS20N07D</strain>
    </source>
</reference>
<evidence type="ECO:0000313" key="2">
    <source>
        <dbReference type="EMBL" id="ASK78725.1"/>
    </source>
</evidence>
<keyword evidence="2" id="KW-0456">Lyase</keyword>
<feature type="domain" description="PH" evidence="1">
    <location>
        <begin position="1"/>
        <end position="19"/>
    </location>
</feature>
<evidence type="ECO:0000259" key="1">
    <source>
        <dbReference type="PROSITE" id="PS50003"/>
    </source>
</evidence>
<dbReference type="NCBIfam" id="TIGR03293">
    <property type="entry name" value="PhnG_redo"/>
    <property type="match status" value="1"/>
</dbReference>
<dbReference type="AlphaFoldDB" id="A0A220VED1"/>
<sequence length="148" mass="16699">MDNNKDRKEWISALSHADFDSLEKMWEDLSIDISYTFIKKPEIGLTQIQGRMGSTGDPFNIGDTTTTKCIVELNSGDIGYSFLIGRNKKHAIIAAVLDGLLQNNDYHVFINSQIIQPLKQKRIEKISKIKNETAASKVDFFTMVRGDS</sequence>
<dbReference type="InterPro" id="IPR009609">
    <property type="entry name" value="Phosphonate_metab_PhnG"/>
</dbReference>
<dbReference type="OrthoDB" id="530475at2"/>
<dbReference type="KEGG" id="pmai:CF386_06805"/>
<dbReference type="PROSITE" id="PS50003">
    <property type="entry name" value="PH_DOMAIN"/>
    <property type="match status" value="1"/>
</dbReference>
<protein>
    <submittedName>
        <fullName evidence="2">Phosphonate C-P lyase system protein PhnG</fullName>
    </submittedName>
</protein>
<gene>
    <name evidence="2" type="primary">phnG</name>
    <name evidence="2" type="ORF">CF386_06805</name>
</gene>
<dbReference type="InterPro" id="IPR001849">
    <property type="entry name" value="PH_domain"/>
</dbReference>
<dbReference type="GO" id="GO:0016829">
    <property type="term" value="F:lyase activity"/>
    <property type="evidence" value="ECO:0007669"/>
    <property type="project" value="UniProtKB-KW"/>
</dbReference>
<dbReference type="Proteomes" id="UP000242175">
    <property type="component" value="Chromosome large"/>
</dbReference>
<name>A0A220VED1_9GAMM</name>
<dbReference type="GO" id="GO:0015716">
    <property type="term" value="P:organic phosphonate transport"/>
    <property type="evidence" value="ECO:0007669"/>
    <property type="project" value="InterPro"/>
</dbReference>
<proteinExistence type="predicted"/>